<dbReference type="EMBL" id="CAJNOL010000199">
    <property type="protein sequence ID" value="CAF0927121.1"/>
    <property type="molecule type" value="Genomic_DNA"/>
</dbReference>
<evidence type="ECO:0000313" key="4">
    <source>
        <dbReference type="EMBL" id="CAF0927121.1"/>
    </source>
</evidence>
<organism evidence="3 7">
    <name type="scientific">Rotaria sordida</name>
    <dbReference type="NCBI Taxonomy" id="392033"/>
    <lineage>
        <taxon>Eukaryota</taxon>
        <taxon>Metazoa</taxon>
        <taxon>Spiralia</taxon>
        <taxon>Gnathifera</taxon>
        <taxon>Rotifera</taxon>
        <taxon>Eurotatoria</taxon>
        <taxon>Bdelloidea</taxon>
        <taxon>Philodinida</taxon>
        <taxon>Philodinidae</taxon>
        <taxon>Rotaria</taxon>
    </lineage>
</organism>
<protein>
    <submittedName>
        <fullName evidence="3">Uncharacterized protein</fullName>
    </submittedName>
</protein>
<dbReference type="Proteomes" id="UP000663836">
    <property type="component" value="Unassembled WGS sequence"/>
</dbReference>
<reference evidence="3" key="1">
    <citation type="submission" date="2021-02" db="EMBL/GenBank/DDBJ databases">
        <authorList>
            <person name="Nowell W R."/>
        </authorList>
    </citation>
    <scope>NUCLEOTIDE SEQUENCE</scope>
</reference>
<dbReference type="Proteomes" id="UP000663823">
    <property type="component" value="Unassembled WGS sequence"/>
</dbReference>
<sequence>MYSDYKLLSSLLSNKHTYIDKVVNLSCVCHTMNCCGCCKTNKRNRYTSDNIQEQFDRLTYLSSLNKNQIPHAKICLDKHQFTCPSPALRYTKVLRRKLCSVPEPMLFGLPIQYDNHSIDRKNFSIEKLCEWPFTGISEYLRSYRSYTVDEIQSHRSKKSFKEHQFLIKDLEPMTLFTTYSVHCCYLFVI</sequence>
<gene>
    <name evidence="6" type="ORF">JBS370_LOCUS14035</name>
    <name evidence="3" type="ORF">JXQ802_LOCUS10180</name>
    <name evidence="4" type="ORF">JXQ802_LOCUS10437</name>
    <name evidence="5" type="ORF">OTI717_LOCUS7825</name>
    <name evidence="2" type="ORF">PYM288_LOCUS9761</name>
    <name evidence="1" type="ORF">RFH988_LOCUS7799</name>
</gene>
<evidence type="ECO:0000313" key="6">
    <source>
        <dbReference type="EMBL" id="CAF3777365.1"/>
    </source>
</evidence>
<dbReference type="OrthoDB" id="10381264at2759"/>
<dbReference type="EMBL" id="CAJNOH010000146">
    <property type="protein sequence ID" value="CAF0905868.1"/>
    <property type="molecule type" value="Genomic_DNA"/>
</dbReference>
<evidence type="ECO:0000313" key="5">
    <source>
        <dbReference type="EMBL" id="CAF3621356.1"/>
    </source>
</evidence>
<evidence type="ECO:0000313" key="2">
    <source>
        <dbReference type="EMBL" id="CAF0905868.1"/>
    </source>
</evidence>
<name>A0A814B519_9BILA</name>
<evidence type="ECO:0000313" key="1">
    <source>
        <dbReference type="EMBL" id="CAF0877688.1"/>
    </source>
</evidence>
<dbReference type="AlphaFoldDB" id="A0A814B519"/>
<dbReference type="EMBL" id="CAJOAX010000600">
    <property type="protein sequence ID" value="CAF3621356.1"/>
    <property type="molecule type" value="Genomic_DNA"/>
</dbReference>
<proteinExistence type="predicted"/>
<dbReference type="Proteomes" id="UP000663870">
    <property type="component" value="Unassembled WGS sequence"/>
</dbReference>
<keyword evidence="7" id="KW-1185">Reference proteome</keyword>
<comment type="caution">
    <text evidence="3">The sequence shown here is derived from an EMBL/GenBank/DDBJ whole genome shotgun (WGS) entry which is preliminary data.</text>
</comment>
<accession>A0A814B519</accession>
<evidence type="ECO:0000313" key="3">
    <source>
        <dbReference type="EMBL" id="CAF0921995.1"/>
    </source>
</evidence>
<dbReference type="Proteomes" id="UP000663854">
    <property type="component" value="Unassembled WGS sequence"/>
</dbReference>
<evidence type="ECO:0000313" key="7">
    <source>
        <dbReference type="Proteomes" id="UP000663870"/>
    </source>
</evidence>
<dbReference type="EMBL" id="CAJOBD010001241">
    <property type="protein sequence ID" value="CAF3777365.1"/>
    <property type="molecule type" value="Genomic_DNA"/>
</dbReference>
<dbReference type="EMBL" id="CAJNOO010000251">
    <property type="protein sequence ID" value="CAF0877688.1"/>
    <property type="molecule type" value="Genomic_DNA"/>
</dbReference>
<dbReference type="Proteomes" id="UP000663882">
    <property type="component" value="Unassembled WGS sequence"/>
</dbReference>
<dbReference type="EMBL" id="CAJNOL010000192">
    <property type="protein sequence ID" value="CAF0921995.1"/>
    <property type="molecule type" value="Genomic_DNA"/>
</dbReference>